<dbReference type="PANTHER" id="PTHR31334:SF1">
    <property type="entry name" value="GUANINE NUCLEOTIDE EXCHANGE PROTEIN SMCR8"/>
    <property type="match status" value="1"/>
</dbReference>
<evidence type="ECO:0000256" key="2">
    <source>
        <dbReference type="ARBA" id="ARBA00022490"/>
    </source>
</evidence>
<evidence type="ECO:0000256" key="1">
    <source>
        <dbReference type="ARBA" id="ARBA00004496"/>
    </source>
</evidence>
<dbReference type="RefSeq" id="XP_009026121.1">
    <property type="nucleotide sequence ID" value="XM_009027873.1"/>
</dbReference>
<reference evidence="5 7" key="2">
    <citation type="journal article" date="2013" name="Nature">
        <title>Insights into bilaterian evolution from three spiralian genomes.</title>
        <authorList>
            <person name="Simakov O."/>
            <person name="Marletaz F."/>
            <person name="Cho S.J."/>
            <person name="Edsinger-Gonzales E."/>
            <person name="Havlak P."/>
            <person name="Hellsten U."/>
            <person name="Kuo D.H."/>
            <person name="Larsson T."/>
            <person name="Lv J."/>
            <person name="Arendt D."/>
            <person name="Savage R."/>
            <person name="Osoegawa K."/>
            <person name="de Jong P."/>
            <person name="Grimwood J."/>
            <person name="Chapman J.A."/>
            <person name="Shapiro H."/>
            <person name="Aerts A."/>
            <person name="Otillar R.P."/>
            <person name="Terry A.Y."/>
            <person name="Boore J.L."/>
            <person name="Grigoriev I.V."/>
            <person name="Lindberg D.R."/>
            <person name="Seaver E.C."/>
            <person name="Weisblat D.A."/>
            <person name="Putnam N.H."/>
            <person name="Rokhsar D.S."/>
        </authorList>
    </citation>
    <scope>NUCLEOTIDE SEQUENCE</scope>
</reference>
<dbReference type="EnsemblMetazoa" id="HelroT179012">
    <property type="protein sequence ID" value="HelroP179012"/>
    <property type="gene ID" value="HelroG179012"/>
</dbReference>
<keyword evidence="7" id="KW-1185">Reference proteome</keyword>
<dbReference type="KEGG" id="hro:HELRODRAFT_179012"/>
<dbReference type="EMBL" id="AMQM01006699">
    <property type="status" value="NOT_ANNOTATED_CDS"/>
    <property type="molecule type" value="Genomic_DNA"/>
</dbReference>
<keyword evidence="4" id="KW-1133">Transmembrane helix</keyword>
<dbReference type="CTD" id="20207069"/>
<name>T1FE20_HELRO</name>
<dbReference type="STRING" id="6412.T1FE20"/>
<evidence type="ECO:0000256" key="3">
    <source>
        <dbReference type="SAM" id="MobiDB-lite"/>
    </source>
</evidence>
<dbReference type="GO" id="GO:0005737">
    <property type="term" value="C:cytoplasm"/>
    <property type="evidence" value="ECO:0007669"/>
    <property type="project" value="UniProtKB-SubCell"/>
</dbReference>
<feature type="compositionally biased region" description="Acidic residues" evidence="3">
    <location>
        <begin position="303"/>
        <end position="323"/>
    </location>
</feature>
<accession>T1FE20</accession>
<organism evidence="6 7">
    <name type="scientific">Helobdella robusta</name>
    <name type="common">Californian leech</name>
    <dbReference type="NCBI Taxonomy" id="6412"/>
    <lineage>
        <taxon>Eukaryota</taxon>
        <taxon>Metazoa</taxon>
        <taxon>Spiralia</taxon>
        <taxon>Lophotrochozoa</taxon>
        <taxon>Annelida</taxon>
        <taxon>Clitellata</taxon>
        <taxon>Hirudinea</taxon>
        <taxon>Rhynchobdellida</taxon>
        <taxon>Glossiphoniidae</taxon>
        <taxon>Helobdella</taxon>
    </lineage>
</organism>
<dbReference type="EMBL" id="AMQM01006700">
    <property type="status" value="NOT_ANNOTATED_CDS"/>
    <property type="molecule type" value="Genomic_DNA"/>
</dbReference>
<evidence type="ECO:0000313" key="7">
    <source>
        <dbReference type="Proteomes" id="UP000015101"/>
    </source>
</evidence>
<dbReference type="AlphaFoldDB" id="T1FE20"/>
<keyword evidence="4" id="KW-0472">Membrane</keyword>
<dbReference type="GeneID" id="20207069"/>
<evidence type="ECO:0000313" key="5">
    <source>
        <dbReference type="EMBL" id="ESN95826.1"/>
    </source>
</evidence>
<dbReference type="GO" id="GO:0032045">
    <property type="term" value="C:guanyl-nucleotide exchange factor complex"/>
    <property type="evidence" value="ECO:0000318"/>
    <property type="project" value="GO_Central"/>
</dbReference>
<evidence type="ECO:0000313" key="6">
    <source>
        <dbReference type="EnsemblMetazoa" id="HelroP179012"/>
    </source>
</evidence>
<sequence length="714" mass="79669">MEHLKFVCSGSAHAPTRIWLLRLLRAPAPAPLQSPTYPDIHVGLILPYRGPDGNVDTTLFDPSWFQWMDNLDSYQVVLVVLRLVFFSVCPISVASFLLPPMGVCGVQRAHYLVHTFFITVTRPDIQAIGADCSVYCSDSALSSCDLAIQGFHTNSATLLFTSAQNIFESENSEEVEYFKRNQLTLMIESNDIEDLEPTYGLLTIGRNVLLNFMTGFERLHNNSMFNVEQPHHKQPPNEQINKFVLSGRPTIQEMDICEFVLPFGDFLLALYARGIVRGGINKQINETLISFHTCPSPDSYESLNDDDAGSDGGADSDDVDDDTEKVGDESFGKGREEDDSDSCDCSVSVNSHPTVGTRTHAEIDTSDCATRATVLPDDNDTNVSLDSKSSSRPKSLKIVPTDKNRINNINKLMGDPRRFLETLMMAAKALFTFTHFYFIGYGISNVFRLYPTSAVRLVYSLLIGRPVIVYTSLANHEQAIKKLITALWMFVPGYFSVAPWSTQPIRMEDLNCLKLIGLCTGEKKSFDCMVPRNVQTGLLLAAMEKRAVLNNDSVYIAYWHSLFFDLASKAFQYFHEFLMSESSSSSSSSETKYVLYVVMMMTTVADLGGSEWKGIETKVSWGMLMFWSCSELDWMARREQLEYSKCSKRAIYGLIVVGDDCEMTLTSLIMTADMLMEFFIKGLGTIRQIGMAATSAKDAPIRNFLLGEAGGHSG</sequence>
<dbReference type="Proteomes" id="UP000015101">
    <property type="component" value="Unassembled WGS sequence"/>
</dbReference>
<keyword evidence="2" id="KW-0963">Cytoplasm</keyword>
<comment type="subcellular location">
    <subcellularLocation>
        <location evidence="1">Cytoplasm</location>
    </subcellularLocation>
</comment>
<feature type="compositionally biased region" description="Basic and acidic residues" evidence="3">
    <location>
        <begin position="324"/>
        <end position="336"/>
    </location>
</feature>
<dbReference type="OrthoDB" id="2289278at2759"/>
<dbReference type="InParanoid" id="T1FE20"/>
<keyword evidence="4" id="KW-0812">Transmembrane</keyword>
<reference evidence="7" key="1">
    <citation type="submission" date="2012-12" db="EMBL/GenBank/DDBJ databases">
        <authorList>
            <person name="Hellsten U."/>
            <person name="Grimwood J."/>
            <person name="Chapman J.A."/>
            <person name="Shapiro H."/>
            <person name="Aerts A."/>
            <person name="Otillar R.P."/>
            <person name="Terry A.Y."/>
            <person name="Boore J.L."/>
            <person name="Simakov O."/>
            <person name="Marletaz F."/>
            <person name="Cho S.-J."/>
            <person name="Edsinger-Gonzales E."/>
            <person name="Havlak P."/>
            <person name="Kuo D.-H."/>
            <person name="Larsson T."/>
            <person name="Lv J."/>
            <person name="Arendt D."/>
            <person name="Savage R."/>
            <person name="Osoegawa K."/>
            <person name="de Jong P."/>
            <person name="Lindberg D.R."/>
            <person name="Seaver E.C."/>
            <person name="Weisblat D.A."/>
            <person name="Putnam N.H."/>
            <person name="Grigoriev I.V."/>
            <person name="Rokhsar D.S."/>
        </authorList>
    </citation>
    <scope>NUCLEOTIDE SEQUENCE</scope>
</reference>
<dbReference type="EMBL" id="KB097502">
    <property type="protein sequence ID" value="ESN95826.1"/>
    <property type="molecule type" value="Genomic_DNA"/>
</dbReference>
<reference evidence="6" key="3">
    <citation type="submission" date="2015-06" db="UniProtKB">
        <authorList>
            <consortium name="EnsemblMetazoa"/>
        </authorList>
    </citation>
    <scope>IDENTIFICATION</scope>
</reference>
<evidence type="ECO:0000256" key="4">
    <source>
        <dbReference type="SAM" id="Phobius"/>
    </source>
</evidence>
<proteinExistence type="predicted"/>
<feature type="transmembrane region" description="Helical" evidence="4">
    <location>
        <begin position="74"/>
        <end position="98"/>
    </location>
</feature>
<protein>
    <submittedName>
        <fullName evidence="5 6">Uncharacterized protein</fullName>
    </submittedName>
</protein>
<dbReference type="HOGENOM" id="CLU_386976_0_0_1"/>
<dbReference type="PANTHER" id="PTHR31334">
    <property type="entry name" value="SMITH-MAGENIS SYNDROME REGION GENE 8 PROTEIN"/>
    <property type="match status" value="1"/>
</dbReference>
<feature type="region of interest" description="Disordered" evidence="3">
    <location>
        <begin position="299"/>
        <end position="347"/>
    </location>
</feature>
<gene>
    <name evidence="6" type="primary">20207069</name>
    <name evidence="5" type="ORF">HELRODRAFT_179012</name>
</gene>